<dbReference type="Gene3D" id="3.40.50.150">
    <property type="entry name" value="Vaccinia Virus protein VP39"/>
    <property type="match status" value="1"/>
</dbReference>
<sequence length="330" mass="36034">MLPASAPSPADKDGLHPRNRHRGRYDFAQLTATSPALAPFVTTVHGEASVDFANPAAVKALNQALLRQFYGIDNWDLPAGYLTPPIPGRADYLHHLADLLAADNAGVVPRGKGIRVLDVGVGANCIYPIIGHHEYGWRFVGTEVDPLAVRVARQIVAANRPLSGVVDIRLQPHATDIFSGVVKPSEHFDLTLCNPPFHASAAEAEAASQRKARNLGTGRAPVPVLNFGGQAHELWTPGGEATFLWRMAEESAHLRPNCYWFTTLVSKKDTLPGLYKSLKKLGAIEVRTVPMTQGHKVSRFVAWTYLSAEERQQWRQKRWAAPAAPTAPAF</sequence>
<dbReference type="InterPro" id="IPR010286">
    <property type="entry name" value="METTL16/RlmF"/>
</dbReference>
<evidence type="ECO:0000256" key="3">
    <source>
        <dbReference type="ARBA" id="ARBA00022603"/>
    </source>
</evidence>
<evidence type="ECO:0000256" key="1">
    <source>
        <dbReference type="ARBA" id="ARBA00022490"/>
    </source>
</evidence>
<dbReference type="GO" id="GO:0052907">
    <property type="term" value="F:23S rRNA (adenine(1618)-N(6))-methyltransferase activity"/>
    <property type="evidence" value="ECO:0007669"/>
    <property type="project" value="UniProtKB-EC"/>
</dbReference>
<dbReference type="SUPFAM" id="SSF53335">
    <property type="entry name" value="S-adenosyl-L-methionine-dependent methyltransferases"/>
    <property type="match status" value="1"/>
</dbReference>
<gene>
    <name evidence="6 8" type="primary">rlmF</name>
    <name evidence="8" type="ORF">FDY95_08710</name>
</gene>
<feature type="region of interest" description="Disordered" evidence="7">
    <location>
        <begin position="1"/>
        <end position="20"/>
    </location>
</feature>
<keyword evidence="3 6" id="KW-0489">Methyltransferase</keyword>
<accession>A0A5R8WT38</accession>
<comment type="caution">
    <text evidence="8">The sequence shown here is derived from an EMBL/GenBank/DDBJ whole genome shotgun (WGS) entry which is preliminary data.</text>
</comment>
<evidence type="ECO:0000313" key="8">
    <source>
        <dbReference type="EMBL" id="TLM94096.1"/>
    </source>
</evidence>
<dbReference type="EC" id="2.1.1.181" evidence="6"/>
<dbReference type="GO" id="GO:0005737">
    <property type="term" value="C:cytoplasm"/>
    <property type="evidence" value="ECO:0007669"/>
    <property type="project" value="UniProtKB-SubCell"/>
</dbReference>
<keyword evidence="2 6" id="KW-0698">rRNA processing</keyword>
<evidence type="ECO:0000256" key="6">
    <source>
        <dbReference type="HAMAP-Rule" id="MF_01848"/>
    </source>
</evidence>
<keyword evidence="1 6" id="KW-0963">Cytoplasm</keyword>
<evidence type="ECO:0000256" key="2">
    <source>
        <dbReference type="ARBA" id="ARBA00022552"/>
    </source>
</evidence>
<reference evidence="8 9" key="1">
    <citation type="submission" date="2019-05" db="EMBL/GenBank/DDBJ databases">
        <title>Hymenobacter edaphi sp. nov., isolated from abandoned arsenic-contaminated farmland soil.</title>
        <authorList>
            <person name="Nie L."/>
        </authorList>
    </citation>
    <scope>NUCLEOTIDE SEQUENCE [LARGE SCALE GENOMIC DNA]</scope>
    <source>
        <strain evidence="8 9">1-3-3-8</strain>
    </source>
</reference>
<dbReference type="CDD" id="cd02440">
    <property type="entry name" value="AdoMet_MTases"/>
    <property type="match status" value="1"/>
</dbReference>
<dbReference type="NCBIfam" id="NF008725">
    <property type="entry name" value="PRK11727.1"/>
    <property type="match status" value="1"/>
</dbReference>
<dbReference type="PANTHER" id="PTHR13393">
    <property type="entry name" value="SAM-DEPENDENT METHYLTRANSFERASE"/>
    <property type="match status" value="1"/>
</dbReference>
<dbReference type="RefSeq" id="WP_138076806.1">
    <property type="nucleotide sequence ID" value="NZ_VAJM01000003.1"/>
</dbReference>
<dbReference type="HAMAP" id="MF_01848">
    <property type="entry name" value="23SrRNA_methyltr_F"/>
    <property type="match status" value="1"/>
</dbReference>
<dbReference type="PANTHER" id="PTHR13393:SF0">
    <property type="entry name" value="RNA N6-ADENOSINE-METHYLTRANSFERASE METTL16"/>
    <property type="match status" value="1"/>
</dbReference>
<organism evidence="8 9">
    <name type="scientific">Hymenobacter jeollabukensis</name>
    <dbReference type="NCBI Taxonomy" id="2025313"/>
    <lineage>
        <taxon>Bacteria</taxon>
        <taxon>Pseudomonadati</taxon>
        <taxon>Bacteroidota</taxon>
        <taxon>Cytophagia</taxon>
        <taxon>Cytophagales</taxon>
        <taxon>Hymenobacteraceae</taxon>
        <taxon>Hymenobacter</taxon>
    </lineage>
</organism>
<dbReference type="InterPro" id="IPR016909">
    <property type="entry name" value="rRNA_lsu_MeTfrase_F"/>
</dbReference>
<dbReference type="EMBL" id="VAJM01000003">
    <property type="protein sequence ID" value="TLM94096.1"/>
    <property type="molecule type" value="Genomic_DNA"/>
</dbReference>
<name>A0A5R8WT38_9BACT</name>
<evidence type="ECO:0000256" key="4">
    <source>
        <dbReference type="ARBA" id="ARBA00022679"/>
    </source>
</evidence>
<comment type="subcellular location">
    <subcellularLocation>
        <location evidence="6">Cytoplasm</location>
    </subcellularLocation>
</comment>
<dbReference type="GO" id="GO:0070475">
    <property type="term" value="P:rRNA base methylation"/>
    <property type="evidence" value="ECO:0007669"/>
    <property type="project" value="TreeGrafter"/>
</dbReference>
<comment type="similarity">
    <text evidence="6">Belongs to the methyltransferase superfamily. METTL16/RlmF family.</text>
</comment>
<dbReference type="Proteomes" id="UP000305517">
    <property type="component" value="Unassembled WGS sequence"/>
</dbReference>
<evidence type="ECO:0000256" key="7">
    <source>
        <dbReference type="SAM" id="MobiDB-lite"/>
    </source>
</evidence>
<dbReference type="AlphaFoldDB" id="A0A5R8WT38"/>
<keyword evidence="5 6" id="KW-0949">S-adenosyl-L-methionine</keyword>
<comment type="catalytic activity">
    <reaction evidence="6">
        <text>adenosine(1618) in 23S rRNA + S-adenosyl-L-methionine = N(6)-methyladenosine(1618) in 23S rRNA + S-adenosyl-L-homocysteine + H(+)</text>
        <dbReference type="Rhea" id="RHEA:16497"/>
        <dbReference type="Rhea" id="RHEA-COMP:10229"/>
        <dbReference type="Rhea" id="RHEA-COMP:10231"/>
        <dbReference type="ChEBI" id="CHEBI:15378"/>
        <dbReference type="ChEBI" id="CHEBI:57856"/>
        <dbReference type="ChEBI" id="CHEBI:59789"/>
        <dbReference type="ChEBI" id="CHEBI:74411"/>
        <dbReference type="ChEBI" id="CHEBI:74449"/>
        <dbReference type="EC" id="2.1.1.181"/>
    </reaction>
</comment>
<comment type="function">
    <text evidence="6">Specifically methylates the adenine in position 1618 of 23S rRNA.</text>
</comment>
<dbReference type="InterPro" id="IPR029063">
    <property type="entry name" value="SAM-dependent_MTases_sf"/>
</dbReference>
<keyword evidence="4 6" id="KW-0808">Transferase</keyword>
<evidence type="ECO:0000256" key="5">
    <source>
        <dbReference type="ARBA" id="ARBA00022691"/>
    </source>
</evidence>
<dbReference type="OrthoDB" id="1115728at2"/>
<evidence type="ECO:0000313" key="9">
    <source>
        <dbReference type="Proteomes" id="UP000305517"/>
    </source>
</evidence>
<proteinExistence type="inferred from homology"/>
<protein>
    <recommendedName>
        <fullName evidence="6">Ribosomal RNA large subunit methyltransferase F</fullName>
        <ecNumber evidence="6">2.1.1.181</ecNumber>
    </recommendedName>
    <alternativeName>
        <fullName evidence="6">23S rRNA mA1618 methyltransferase</fullName>
    </alternativeName>
    <alternativeName>
        <fullName evidence="6">rRNA adenine N-6-methyltransferase</fullName>
    </alternativeName>
</protein>
<keyword evidence="9" id="KW-1185">Reference proteome</keyword>
<dbReference type="Pfam" id="PF05971">
    <property type="entry name" value="Methyltransf_10"/>
    <property type="match status" value="1"/>
</dbReference>
<dbReference type="PIRSF" id="PIRSF029038">
    <property type="entry name" value="Mtase_YbiN_prd"/>
    <property type="match status" value="1"/>
</dbReference>